<dbReference type="PANTHER" id="PTHR33067">
    <property type="entry name" value="RNA-DIRECTED DNA POLYMERASE-RELATED"/>
    <property type="match status" value="1"/>
</dbReference>
<accession>A0A5D3DQX2</accession>
<evidence type="ECO:0000313" key="2">
    <source>
        <dbReference type="Proteomes" id="UP000321947"/>
    </source>
</evidence>
<proteinExistence type="predicted"/>
<gene>
    <name evidence="1" type="ORF">E5676_scaffold436G001100</name>
</gene>
<comment type="caution">
    <text evidence="1">The sequence shown here is derived from an EMBL/GenBank/DDBJ whole genome shotgun (WGS) entry which is preliminary data.</text>
</comment>
<dbReference type="PANTHER" id="PTHR33067:SF9">
    <property type="entry name" value="RNA-DIRECTED DNA POLYMERASE"/>
    <property type="match status" value="1"/>
</dbReference>
<dbReference type="EMBL" id="SSTD01003661">
    <property type="protein sequence ID" value="TYK25885.1"/>
    <property type="molecule type" value="Genomic_DNA"/>
</dbReference>
<evidence type="ECO:0000313" key="1">
    <source>
        <dbReference type="EMBL" id="TYK25885.1"/>
    </source>
</evidence>
<dbReference type="AlphaFoldDB" id="A0A5D3DQX2"/>
<reference evidence="1 2" key="1">
    <citation type="submission" date="2019-08" db="EMBL/GenBank/DDBJ databases">
        <title>Draft genome sequences of two oriental melons (Cucumis melo L. var makuwa).</title>
        <authorList>
            <person name="Kwon S.-Y."/>
        </authorList>
    </citation>
    <scope>NUCLEOTIDE SEQUENCE [LARGE SCALE GENOMIC DNA]</scope>
    <source>
        <strain evidence="2">cv. Chang Bougi</strain>
        <tissue evidence="1">Leaf</tissue>
    </source>
</reference>
<dbReference type="Proteomes" id="UP000321947">
    <property type="component" value="Unassembled WGS sequence"/>
</dbReference>
<organism evidence="1 2">
    <name type="scientific">Cucumis melo var. makuwa</name>
    <name type="common">Oriental melon</name>
    <dbReference type="NCBI Taxonomy" id="1194695"/>
    <lineage>
        <taxon>Eukaryota</taxon>
        <taxon>Viridiplantae</taxon>
        <taxon>Streptophyta</taxon>
        <taxon>Embryophyta</taxon>
        <taxon>Tracheophyta</taxon>
        <taxon>Spermatophyta</taxon>
        <taxon>Magnoliopsida</taxon>
        <taxon>eudicotyledons</taxon>
        <taxon>Gunneridae</taxon>
        <taxon>Pentapetalae</taxon>
        <taxon>rosids</taxon>
        <taxon>fabids</taxon>
        <taxon>Cucurbitales</taxon>
        <taxon>Cucurbitaceae</taxon>
        <taxon>Benincaseae</taxon>
        <taxon>Cucumis</taxon>
    </lineage>
</organism>
<name>A0A5D3DQX2_CUCMM</name>
<protein>
    <submittedName>
        <fullName evidence="1">Uncharacterized protein</fullName>
    </submittedName>
</protein>
<sequence>MNDFETVALTGETSNFAVLYQTRFIGDLSNFTVALTGETVPDKMIDLSNFTVSCCIGDLDLRRAVCNLRASINLMSLSIFRQLGIGEVQPTHMAL</sequence>